<sequence>MAKFNNSSRVFKFRVLGKTKVDETKMTSLSDLLHSSTEELEQYTNFLSLMPMRKDTKVQEYVPSEFQELTREEREDWLELQCVLFEEETRSSLDTNNENDNFIDDFGRYLKKVTRRWASWNHRSFGSISSIDQVKELVDWEEQTQQKFPTTSQQQQSITTNSTSDTSSNENNPLKRFTQYCERSKNLLHIFRIDIYRPLCDYFKDVEDEVPKSVERIVQKWEALLHFSPLNEKLFNTSRDKLVNTSLRVSRSTDAHLVERLVPDLHQKKLEVLRLANKWCLISKAKVNQRRGTYTLSPKSLVDREGKQTVEIGNQEFVNVTQRETMPRKRIVAVSQELVNQDYEHIQDELYKSRTRYDETSQELRAAQEKCKYYEDEMTFCRTECANLRDQLQHTAELRKAIEMKVNDSYSSNGTGFIEENNNDRTTSQSVVYDTALWEKELERIKNKYSRQKIKFMNARKQIEALNKQLEISQTRCTQLHSKFESDVYSCRALEKQLETARKNIQTQGTMVDALQHQCYTLKQELDSSNVKKGELYTQLNNTLQHCKNVEHDLKLTRLKFKELTDENGRRQSREEELERENVQLRKLIEQNGLRRRSAEAMNTVEYNALRRRSMETFHSEQNLLRRRSAENYSLPPNDKQWKHQVPSLQSSTIKELNRPKSPANKPKDCMFPDINAARSF</sequence>
<feature type="region of interest" description="Disordered" evidence="2">
    <location>
        <begin position="145"/>
        <end position="173"/>
    </location>
</feature>
<feature type="coiled-coil region" evidence="1">
    <location>
        <begin position="547"/>
        <end position="591"/>
    </location>
</feature>
<organism evidence="4 5">
    <name type="scientific">Clytia hemisphaerica</name>
    <dbReference type="NCBI Taxonomy" id="252671"/>
    <lineage>
        <taxon>Eukaryota</taxon>
        <taxon>Metazoa</taxon>
        <taxon>Cnidaria</taxon>
        <taxon>Hydrozoa</taxon>
        <taxon>Hydroidolina</taxon>
        <taxon>Leptothecata</taxon>
        <taxon>Obeliida</taxon>
        <taxon>Clytiidae</taxon>
        <taxon>Clytia</taxon>
    </lineage>
</organism>
<feature type="coiled-coil region" evidence="1">
    <location>
        <begin position="442"/>
        <end position="476"/>
    </location>
</feature>
<feature type="domain" description="PUMA/OVT1 coiled-coil region" evidence="3">
    <location>
        <begin position="461"/>
        <end position="533"/>
    </location>
</feature>
<dbReference type="InterPro" id="IPR057531">
    <property type="entry name" value="PUMA/OVT1_CC"/>
</dbReference>
<evidence type="ECO:0000313" key="5">
    <source>
        <dbReference type="Proteomes" id="UP000594262"/>
    </source>
</evidence>
<evidence type="ECO:0000256" key="1">
    <source>
        <dbReference type="SAM" id="Coils"/>
    </source>
</evidence>
<evidence type="ECO:0000259" key="3">
    <source>
        <dbReference type="Pfam" id="PF24627"/>
    </source>
</evidence>
<keyword evidence="1" id="KW-0175">Coiled coil</keyword>
<keyword evidence="5" id="KW-1185">Reference proteome</keyword>
<evidence type="ECO:0000313" key="4">
    <source>
        <dbReference type="EnsemblMetazoa" id="CLYHEMP019164.1"/>
    </source>
</evidence>
<dbReference type="Proteomes" id="UP000594262">
    <property type="component" value="Unplaced"/>
</dbReference>
<evidence type="ECO:0000256" key="2">
    <source>
        <dbReference type="SAM" id="MobiDB-lite"/>
    </source>
</evidence>
<dbReference type="AlphaFoldDB" id="A0A7M5X7S9"/>
<dbReference type="EnsemblMetazoa" id="CLYHEMT019164.1">
    <property type="protein sequence ID" value="CLYHEMP019164.1"/>
    <property type="gene ID" value="CLYHEMG019164"/>
</dbReference>
<proteinExistence type="predicted"/>
<name>A0A7M5X7S9_9CNID</name>
<dbReference type="Pfam" id="PF24627">
    <property type="entry name" value="PUMA_CC"/>
    <property type="match status" value="1"/>
</dbReference>
<accession>A0A7M5X7S9</accession>
<feature type="compositionally biased region" description="Low complexity" evidence="2">
    <location>
        <begin position="145"/>
        <end position="172"/>
    </location>
</feature>
<feature type="region of interest" description="Disordered" evidence="2">
    <location>
        <begin position="633"/>
        <end position="669"/>
    </location>
</feature>
<reference evidence="4" key="1">
    <citation type="submission" date="2021-01" db="UniProtKB">
        <authorList>
            <consortium name="EnsemblMetazoa"/>
        </authorList>
    </citation>
    <scope>IDENTIFICATION</scope>
</reference>
<protein>
    <recommendedName>
        <fullName evidence="3">PUMA/OVT1 coiled-coil region domain-containing protein</fullName>
    </recommendedName>
</protein>
<dbReference type="OrthoDB" id="6022105at2759"/>